<evidence type="ECO:0000259" key="1">
    <source>
        <dbReference type="Pfam" id="PF00535"/>
    </source>
</evidence>
<dbReference type="Pfam" id="PF00535">
    <property type="entry name" value="Glycos_transf_2"/>
    <property type="match status" value="1"/>
</dbReference>
<dbReference type="InterPro" id="IPR029044">
    <property type="entry name" value="Nucleotide-diphossugar_trans"/>
</dbReference>
<accession>A0AAQ4CQR0</accession>
<reference evidence="2 3" key="1">
    <citation type="journal article" date="2022" name="Microbiol. Resour. Announc.">
        <title>Complete Genome Sequence of the Hyperthermophilic and Acidophilic Archaeon Saccharolobus caldissimus Strain HS-3T.</title>
        <authorList>
            <person name="Sakai H.D."/>
            <person name="Kurosawa N."/>
        </authorList>
    </citation>
    <scope>NUCLEOTIDE SEQUENCE [LARGE SCALE GENOMIC DNA]</scope>
    <source>
        <strain evidence="2 3">JCM32116</strain>
    </source>
</reference>
<protein>
    <submittedName>
        <fullName evidence="2">Glycosyl transferase family 2</fullName>
    </submittedName>
</protein>
<evidence type="ECO:0000313" key="3">
    <source>
        <dbReference type="Proteomes" id="UP001319921"/>
    </source>
</evidence>
<dbReference type="GO" id="GO:0016740">
    <property type="term" value="F:transferase activity"/>
    <property type="evidence" value="ECO:0007669"/>
    <property type="project" value="UniProtKB-KW"/>
</dbReference>
<dbReference type="SUPFAM" id="SSF53448">
    <property type="entry name" value="Nucleotide-diphospho-sugar transferases"/>
    <property type="match status" value="1"/>
</dbReference>
<dbReference type="Gene3D" id="3.90.550.10">
    <property type="entry name" value="Spore Coat Polysaccharide Biosynthesis Protein SpsA, Chain A"/>
    <property type="match status" value="1"/>
</dbReference>
<dbReference type="AlphaFoldDB" id="A0AAQ4CQR0"/>
<gene>
    <name evidence="2" type="ORF">SACC_11580</name>
</gene>
<evidence type="ECO:0000313" key="2">
    <source>
        <dbReference type="EMBL" id="BDB98141.1"/>
    </source>
</evidence>
<dbReference type="KEGG" id="scas:SACC_11580"/>
<dbReference type="Proteomes" id="UP001319921">
    <property type="component" value="Chromosome"/>
</dbReference>
<keyword evidence="3" id="KW-1185">Reference proteome</keyword>
<feature type="domain" description="Glycosyltransferase 2-like" evidence="1">
    <location>
        <begin position="4"/>
        <end position="105"/>
    </location>
</feature>
<dbReference type="InterPro" id="IPR001173">
    <property type="entry name" value="Glyco_trans_2-like"/>
</dbReference>
<name>A0AAQ4CQR0_9CREN</name>
<sequence>MLTVIVTRNPNIDELAQTISYIKSVLKSKILIVDNNSTTSLNEIISLSDYIIINGCNMGLAKAYNIALKFSNYLGEDWLLLLDQDSKILEEFDIREIIEEVSKLPQKDKVAIISLNKIFAYTTKENIGIFIKCKSVVNSGSILNVKICSNFKYNEDLFIDRIDNEYCYRLRKHGYLILAYPRQLICHKIGDKISPYKKKLSKLILFLLKTLSLMHGFSEFKKVIKYKDYYIVYNNYYRYYTIIRNTIYLSIRSMIDKNFLKTLPSWLLALYEETSLIVMLKLFTLALFHGLIGDLKRDNERIFRYFQN</sequence>
<dbReference type="EMBL" id="AP025226">
    <property type="protein sequence ID" value="BDB98141.1"/>
    <property type="molecule type" value="Genomic_DNA"/>
</dbReference>
<proteinExistence type="predicted"/>
<keyword evidence="2" id="KW-0808">Transferase</keyword>
<organism evidence="2 3">
    <name type="scientific">Saccharolobus caldissimus</name>
    <dbReference type="NCBI Taxonomy" id="1702097"/>
    <lineage>
        <taxon>Archaea</taxon>
        <taxon>Thermoproteota</taxon>
        <taxon>Thermoprotei</taxon>
        <taxon>Sulfolobales</taxon>
        <taxon>Sulfolobaceae</taxon>
        <taxon>Saccharolobus</taxon>
    </lineage>
</organism>